<accession>A0ACC0LFP0</accession>
<organism evidence="1 2">
    <name type="scientific">Rhododendron molle</name>
    <name type="common">Chinese azalea</name>
    <name type="synonym">Azalea mollis</name>
    <dbReference type="NCBI Taxonomy" id="49168"/>
    <lineage>
        <taxon>Eukaryota</taxon>
        <taxon>Viridiplantae</taxon>
        <taxon>Streptophyta</taxon>
        <taxon>Embryophyta</taxon>
        <taxon>Tracheophyta</taxon>
        <taxon>Spermatophyta</taxon>
        <taxon>Magnoliopsida</taxon>
        <taxon>eudicotyledons</taxon>
        <taxon>Gunneridae</taxon>
        <taxon>Pentapetalae</taxon>
        <taxon>asterids</taxon>
        <taxon>Ericales</taxon>
        <taxon>Ericaceae</taxon>
        <taxon>Ericoideae</taxon>
        <taxon>Rhodoreae</taxon>
        <taxon>Rhododendron</taxon>
    </lineage>
</organism>
<gene>
    <name evidence="1" type="ORF">RHMOL_Rhmol12G0085100</name>
</gene>
<comment type="caution">
    <text evidence="1">The sequence shown here is derived from an EMBL/GenBank/DDBJ whole genome shotgun (WGS) entry which is preliminary data.</text>
</comment>
<dbReference type="EMBL" id="CM046399">
    <property type="protein sequence ID" value="KAI8527568.1"/>
    <property type="molecule type" value="Genomic_DNA"/>
</dbReference>
<proteinExistence type="predicted"/>
<evidence type="ECO:0000313" key="2">
    <source>
        <dbReference type="Proteomes" id="UP001062846"/>
    </source>
</evidence>
<dbReference type="Proteomes" id="UP001062846">
    <property type="component" value="Chromosome 12"/>
</dbReference>
<evidence type="ECO:0000313" key="1">
    <source>
        <dbReference type="EMBL" id="KAI8527568.1"/>
    </source>
</evidence>
<keyword evidence="2" id="KW-1185">Reference proteome</keyword>
<sequence>MVSALTHSSPSFSPTLFSPKTLTPPTSLVLPFSVTSPIPLILHHFPRNFPIKTFSFPAANSAPGSSRPHRSVCSYKAGDDKFRLKVVKIQILFTYPAAYMLCTLHFGQSKNELPHIFFFVPFLVIERNGGMVISHYNNFAIFQNVFGCMTSQELMAAKSGKIFKLLKENPNGDISRLLMDIPADPETFELVVRFCHGLELKLSPENCIPLTCLANYLGMTENHSTNNLLKKALTYLQQKILPSWNDLVKSLRASEKVLQEAVKLGLVDACFESIIEMALVNPHLLGEPIRNPYNDDVDDSDCEEMKNGYRPNARRRLFVLDRQSVDLNTLSLQLYEPIIRRMIHRKVPLEYLAASICQYAKRWVFSCSTRGDDLLVYRRNPRSEVIEAVERLLPQEQGLLPCTFLFEMLNSAIILEASSKCKEGLEIRIGKQLDQATVKDLLIPSQGFAKEVEYDVECVKRILKSFYSNYARSDISGLITVAELVEDFLVEVASDVDLKTETFTLHAEMSISASFGTQRSSDGIYRAIDVYLDKHRFLTESEREDVCSVLDCHKLSPEAREHASQNNRLPLRVVVQVLFVGQLSLTETLTKEVEGCDDRLRKVAEREEEEEAVRAGGCEEEVRTEMERMGSKVMELERQCDTIRREIQRGCCGEAKKEENVGMWKEMKRKFGCTTSVINRDCQVKRHKKVHPRH</sequence>
<reference evidence="1" key="1">
    <citation type="submission" date="2022-02" db="EMBL/GenBank/DDBJ databases">
        <title>Plant Genome Project.</title>
        <authorList>
            <person name="Zhang R.-G."/>
        </authorList>
    </citation>
    <scope>NUCLEOTIDE SEQUENCE</scope>
    <source>
        <strain evidence="1">AT1</strain>
    </source>
</reference>
<protein>
    <submittedName>
        <fullName evidence="1">Uncharacterized protein</fullName>
    </submittedName>
</protein>
<name>A0ACC0LFP0_RHOML</name>